<accession>A0AAQ3NX37</accession>
<gene>
    <name evidence="2" type="ORF">V8G54_010462</name>
</gene>
<keyword evidence="1" id="KW-0472">Membrane</keyword>
<keyword evidence="1" id="KW-0812">Transmembrane</keyword>
<sequence>MNYNISIIIWDIYSIVQLFLSFHFPCNQTRGKKKLSFSLLSLFSLAKQDTTLLTSVIDFGHGRNLLWFPNLPPQQNNGEAGFSWLPMAAALCMVVGASRTCWRKSIVDKEIISSKWKRLCSNGWEKRWKLQKLNCIFQCCVF</sequence>
<evidence type="ECO:0000313" key="2">
    <source>
        <dbReference type="EMBL" id="WVZ17480.1"/>
    </source>
</evidence>
<name>A0AAQ3NX37_VIGMU</name>
<dbReference type="AlphaFoldDB" id="A0AAQ3NX37"/>
<dbReference type="Proteomes" id="UP001374535">
    <property type="component" value="Chromosome 3"/>
</dbReference>
<protein>
    <recommendedName>
        <fullName evidence="4">Transmembrane protein</fullName>
    </recommendedName>
</protein>
<keyword evidence="1" id="KW-1133">Transmembrane helix</keyword>
<feature type="transmembrane region" description="Helical" evidence="1">
    <location>
        <begin position="6"/>
        <end position="25"/>
    </location>
</feature>
<reference evidence="2 3" key="1">
    <citation type="journal article" date="2023" name="Life. Sci Alliance">
        <title>Evolutionary insights into 3D genome organization and epigenetic landscape of Vigna mungo.</title>
        <authorList>
            <person name="Junaid A."/>
            <person name="Singh B."/>
            <person name="Bhatia S."/>
        </authorList>
    </citation>
    <scope>NUCLEOTIDE SEQUENCE [LARGE SCALE GENOMIC DNA]</scope>
    <source>
        <strain evidence="2">Urdbean</strain>
    </source>
</reference>
<organism evidence="2 3">
    <name type="scientific">Vigna mungo</name>
    <name type="common">Black gram</name>
    <name type="synonym">Phaseolus mungo</name>
    <dbReference type="NCBI Taxonomy" id="3915"/>
    <lineage>
        <taxon>Eukaryota</taxon>
        <taxon>Viridiplantae</taxon>
        <taxon>Streptophyta</taxon>
        <taxon>Embryophyta</taxon>
        <taxon>Tracheophyta</taxon>
        <taxon>Spermatophyta</taxon>
        <taxon>Magnoliopsida</taxon>
        <taxon>eudicotyledons</taxon>
        <taxon>Gunneridae</taxon>
        <taxon>Pentapetalae</taxon>
        <taxon>rosids</taxon>
        <taxon>fabids</taxon>
        <taxon>Fabales</taxon>
        <taxon>Fabaceae</taxon>
        <taxon>Papilionoideae</taxon>
        <taxon>50 kb inversion clade</taxon>
        <taxon>NPAAA clade</taxon>
        <taxon>indigoferoid/millettioid clade</taxon>
        <taxon>Phaseoleae</taxon>
        <taxon>Vigna</taxon>
    </lineage>
</organism>
<proteinExistence type="predicted"/>
<keyword evidence="3" id="KW-1185">Reference proteome</keyword>
<evidence type="ECO:0000256" key="1">
    <source>
        <dbReference type="SAM" id="Phobius"/>
    </source>
</evidence>
<evidence type="ECO:0000313" key="3">
    <source>
        <dbReference type="Proteomes" id="UP001374535"/>
    </source>
</evidence>
<evidence type="ECO:0008006" key="4">
    <source>
        <dbReference type="Google" id="ProtNLM"/>
    </source>
</evidence>
<dbReference type="EMBL" id="CP144698">
    <property type="protein sequence ID" value="WVZ17480.1"/>
    <property type="molecule type" value="Genomic_DNA"/>
</dbReference>